<dbReference type="Proteomes" id="UP000622552">
    <property type="component" value="Unassembled WGS sequence"/>
</dbReference>
<comment type="caution">
    <text evidence="1">The sequence shown here is derived from an EMBL/GenBank/DDBJ whole genome shotgun (WGS) entry which is preliminary data.</text>
</comment>
<dbReference type="EMBL" id="JADOUF010000001">
    <property type="protein sequence ID" value="MBG6138988.1"/>
    <property type="molecule type" value="Genomic_DNA"/>
</dbReference>
<dbReference type="Pfam" id="PF21863">
    <property type="entry name" value="HTH_67"/>
    <property type="match status" value="1"/>
</dbReference>
<protein>
    <recommendedName>
        <fullName evidence="3">SalK</fullName>
    </recommendedName>
</protein>
<accession>A0A8J7GVD9</accession>
<gene>
    <name evidence="1" type="ORF">IW245_005182</name>
</gene>
<evidence type="ECO:0000313" key="2">
    <source>
        <dbReference type="Proteomes" id="UP000622552"/>
    </source>
</evidence>
<keyword evidence="2" id="KW-1185">Reference proteome</keyword>
<name>A0A8J7GVD9_9ACTN</name>
<sequence length="275" mass="29356">MIARRMWTLFEPLHAVTYFAPECRAAFEEAGLRGFWRGYFGGRSAPLGAVGAAPVAAMFFGFAPRMVERALPGLWELAAPEVALRARAEGARAALLRLLPEAAGDLAEAAGLLRQAAEAVDTAGRPLAAANAALPWPTDPLDVVWHAATVLREHRGDGHVAALVVAGLDGCESLAWRAALDNDRRLLQQARGWADDEWTLAEGRLVEKGWLDAAGRPTEFGEAAFAQVEARTDVIADDVWRGVDTGRLVELLAPLAAVAAEALPFPNPIGLTKQA</sequence>
<proteinExistence type="predicted"/>
<dbReference type="NCBIfam" id="NF047719">
    <property type="entry name" value="SCO6745_fam_HTH"/>
    <property type="match status" value="1"/>
</dbReference>
<evidence type="ECO:0000313" key="1">
    <source>
        <dbReference type="EMBL" id="MBG6138988.1"/>
    </source>
</evidence>
<evidence type="ECO:0008006" key="3">
    <source>
        <dbReference type="Google" id="ProtNLM"/>
    </source>
</evidence>
<dbReference type="AlphaFoldDB" id="A0A8J7GVD9"/>
<dbReference type="InterPro" id="IPR054058">
    <property type="entry name" value="HTH_67"/>
</dbReference>
<organism evidence="1 2">
    <name type="scientific">Longispora fulva</name>
    <dbReference type="NCBI Taxonomy" id="619741"/>
    <lineage>
        <taxon>Bacteria</taxon>
        <taxon>Bacillati</taxon>
        <taxon>Actinomycetota</taxon>
        <taxon>Actinomycetes</taxon>
        <taxon>Micromonosporales</taxon>
        <taxon>Micromonosporaceae</taxon>
        <taxon>Longispora</taxon>
    </lineage>
</organism>
<reference evidence="1" key="1">
    <citation type="submission" date="2020-11" db="EMBL/GenBank/DDBJ databases">
        <title>Sequencing the genomes of 1000 actinobacteria strains.</title>
        <authorList>
            <person name="Klenk H.-P."/>
        </authorList>
    </citation>
    <scope>NUCLEOTIDE SEQUENCE</scope>
    <source>
        <strain evidence="1">DSM 45356</strain>
    </source>
</reference>